<dbReference type="OrthoDB" id="3034725at2759"/>
<gene>
    <name evidence="2" type="ORF">FA13DRAFT_760029</name>
</gene>
<feature type="region of interest" description="Disordered" evidence="1">
    <location>
        <begin position="132"/>
        <end position="186"/>
    </location>
</feature>
<reference evidence="2 3" key="1">
    <citation type="journal article" date="2019" name="Nat. Ecol. Evol.">
        <title>Megaphylogeny resolves global patterns of mushroom evolution.</title>
        <authorList>
            <person name="Varga T."/>
            <person name="Krizsan K."/>
            <person name="Foldi C."/>
            <person name="Dima B."/>
            <person name="Sanchez-Garcia M."/>
            <person name="Sanchez-Ramirez S."/>
            <person name="Szollosi G.J."/>
            <person name="Szarkandi J.G."/>
            <person name="Papp V."/>
            <person name="Albert L."/>
            <person name="Andreopoulos W."/>
            <person name="Angelini C."/>
            <person name="Antonin V."/>
            <person name="Barry K.W."/>
            <person name="Bougher N.L."/>
            <person name="Buchanan P."/>
            <person name="Buyck B."/>
            <person name="Bense V."/>
            <person name="Catcheside P."/>
            <person name="Chovatia M."/>
            <person name="Cooper J."/>
            <person name="Damon W."/>
            <person name="Desjardin D."/>
            <person name="Finy P."/>
            <person name="Geml J."/>
            <person name="Haridas S."/>
            <person name="Hughes K."/>
            <person name="Justo A."/>
            <person name="Karasinski D."/>
            <person name="Kautmanova I."/>
            <person name="Kiss B."/>
            <person name="Kocsube S."/>
            <person name="Kotiranta H."/>
            <person name="LaButti K.M."/>
            <person name="Lechner B.E."/>
            <person name="Liimatainen K."/>
            <person name="Lipzen A."/>
            <person name="Lukacs Z."/>
            <person name="Mihaltcheva S."/>
            <person name="Morgado L.N."/>
            <person name="Niskanen T."/>
            <person name="Noordeloos M.E."/>
            <person name="Ohm R.A."/>
            <person name="Ortiz-Santana B."/>
            <person name="Ovrebo C."/>
            <person name="Racz N."/>
            <person name="Riley R."/>
            <person name="Savchenko A."/>
            <person name="Shiryaev A."/>
            <person name="Soop K."/>
            <person name="Spirin V."/>
            <person name="Szebenyi C."/>
            <person name="Tomsovsky M."/>
            <person name="Tulloss R.E."/>
            <person name="Uehling J."/>
            <person name="Grigoriev I.V."/>
            <person name="Vagvolgyi C."/>
            <person name="Papp T."/>
            <person name="Martin F.M."/>
            <person name="Miettinen O."/>
            <person name="Hibbett D.S."/>
            <person name="Nagy L.G."/>
        </authorList>
    </citation>
    <scope>NUCLEOTIDE SEQUENCE [LARGE SCALE GENOMIC DNA]</scope>
    <source>
        <strain evidence="2 3">FP101781</strain>
    </source>
</reference>
<proteinExistence type="predicted"/>
<protein>
    <submittedName>
        <fullName evidence="2">Uncharacterized protein</fullName>
    </submittedName>
</protein>
<feature type="compositionally biased region" description="Acidic residues" evidence="1">
    <location>
        <begin position="157"/>
        <end position="168"/>
    </location>
</feature>
<sequence length="254" mass="28325">MWDTEKKRAVTVTHAFIVRHSSDLDTGNFVPKGVPHPANMSEGARKDTPQAGAQITVTYDLAMDPQFHRYLRVIEAWAKHDPVIDSETMDRSRWMTPDWVAESGQYTVSSQLFQKHTPFNHGAAVGAAKADAKGTTKNAKGSVSKVGGNKKKTLESEGAEEADREEEAAVGGRLDTTQSKQGNQTKPLKYDVHDWIKNATVPANPQWIPNPARTLFFERIDKKQTALAKSDIPRLRGGDLVKSGLQDRIHRYHW</sequence>
<accession>A0A4Y7T3R9</accession>
<evidence type="ECO:0000313" key="3">
    <source>
        <dbReference type="Proteomes" id="UP000298030"/>
    </source>
</evidence>
<organism evidence="2 3">
    <name type="scientific">Coprinellus micaceus</name>
    <name type="common">Glistening ink-cap mushroom</name>
    <name type="synonym">Coprinus micaceus</name>
    <dbReference type="NCBI Taxonomy" id="71717"/>
    <lineage>
        <taxon>Eukaryota</taxon>
        <taxon>Fungi</taxon>
        <taxon>Dikarya</taxon>
        <taxon>Basidiomycota</taxon>
        <taxon>Agaricomycotina</taxon>
        <taxon>Agaricomycetes</taxon>
        <taxon>Agaricomycetidae</taxon>
        <taxon>Agaricales</taxon>
        <taxon>Agaricineae</taxon>
        <taxon>Psathyrellaceae</taxon>
        <taxon>Coprinellus</taxon>
    </lineage>
</organism>
<name>A0A4Y7T3R9_COPMI</name>
<evidence type="ECO:0000256" key="1">
    <source>
        <dbReference type="SAM" id="MobiDB-lite"/>
    </source>
</evidence>
<dbReference type="Proteomes" id="UP000298030">
    <property type="component" value="Unassembled WGS sequence"/>
</dbReference>
<comment type="caution">
    <text evidence="2">The sequence shown here is derived from an EMBL/GenBank/DDBJ whole genome shotgun (WGS) entry which is preliminary data.</text>
</comment>
<evidence type="ECO:0000313" key="2">
    <source>
        <dbReference type="EMBL" id="TEB28823.1"/>
    </source>
</evidence>
<feature type="compositionally biased region" description="Low complexity" evidence="1">
    <location>
        <begin position="132"/>
        <end position="147"/>
    </location>
</feature>
<keyword evidence="3" id="KW-1185">Reference proteome</keyword>
<feature type="compositionally biased region" description="Polar residues" evidence="1">
    <location>
        <begin position="175"/>
        <end position="186"/>
    </location>
</feature>
<dbReference type="EMBL" id="QPFP01000030">
    <property type="protein sequence ID" value="TEB28823.1"/>
    <property type="molecule type" value="Genomic_DNA"/>
</dbReference>
<dbReference type="AlphaFoldDB" id="A0A4Y7T3R9"/>